<dbReference type="InterPro" id="IPR001123">
    <property type="entry name" value="LeuE-type"/>
</dbReference>
<dbReference type="PANTHER" id="PTHR30086">
    <property type="entry name" value="ARGININE EXPORTER PROTEIN ARGO"/>
    <property type="match status" value="1"/>
</dbReference>
<evidence type="ECO:0000313" key="8">
    <source>
        <dbReference type="Proteomes" id="UP000663903"/>
    </source>
</evidence>
<evidence type="ECO:0000256" key="4">
    <source>
        <dbReference type="ARBA" id="ARBA00022989"/>
    </source>
</evidence>
<dbReference type="GO" id="GO:0015171">
    <property type="term" value="F:amino acid transmembrane transporter activity"/>
    <property type="evidence" value="ECO:0007669"/>
    <property type="project" value="TreeGrafter"/>
</dbReference>
<gene>
    <name evidence="7" type="ORF">J1M35_09605</name>
</gene>
<dbReference type="PANTHER" id="PTHR30086:SF21">
    <property type="entry name" value="TRANSPORT PROTEIN"/>
    <property type="match status" value="1"/>
</dbReference>
<evidence type="ECO:0000256" key="1">
    <source>
        <dbReference type="ARBA" id="ARBA00004651"/>
    </source>
</evidence>
<dbReference type="GO" id="GO:0005886">
    <property type="term" value="C:plasma membrane"/>
    <property type="evidence" value="ECO:0007669"/>
    <property type="project" value="UniProtKB-SubCell"/>
</dbReference>
<dbReference type="PIRSF" id="PIRSF006324">
    <property type="entry name" value="LeuE"/>
    <property type="match status" value="1"/>
</dbReference>
<reference evidence="7" key="1">
    <citation type="submission" date="2021-03" db="EMBL/GenBank/DDBJ databases">
        <title>Ottowia sp. 27C isolated from the cloaca of a Giant Asian pond turtle (Heosemys grandis).</title>
        <authorList>
            <person name="Spergser J."/>
            <person name="Busse H.-J."/>
        </authorList>
    </citation>
    <scope>NUCLEOTIDE SEQUENCE</scope>
    <source>
        <strain evidence="7">27C</strain>
    </source>
</reference>
<protein>
    <submittedName>
        <fullName evidence="7">LysE family transporter</fullName>
    </submittedName>
</protein>
<dbReference type="RefSeq" id="WP_208010987.1">
    <property type="nucleotide sequence ID" value="NZ_CP071796.1"/>
</dbReference>
<dbReference type="KEGG" id="otd:J1M35_09605"/>
<evidence type="ECO:0000256" key="2">
    <source>
        <dbReference type="ARBA" id="ARBA00022475"/>
    </source>
</evidence>
<keyword evidence="4 6" id="KW-1133">Transmembrane helix</keyword>
<evidence type="ECO:0000256" key="5">
    <source>
        <dbReference type="ARBA" id="ARBA00023136"/>
    </source>
</evidence>
<feature type="transmembrane region" description="Helical" evidence="6">
    <location>
        <begin position="146"/>
        <end position="170"/>
    </location>
</feature>
<evidence type="ECO:0000256" key="6">
    <source>
        <dbReference type="SAM" id="Phobius"/>
    </source>
</evidence>
<evidence type="ECO:0000256" key="3">
    <source>
        <dbReference type="ARBA" id="ARBA00022692"/>
    </source>
</evidence>
<accession>A0A975CJQ4</accession>
<dbReference type="EMBL" id="CP071796">
    <property type="protein sequence ID" value="QTD47091.1"/>
    <property type="molecule type" value="Genomic_DNA"/>
</dbReference>
<dbReference type="Pfam" id="PF01810">
    <property type="entry name" value="LysE"/>
    <property type="match status" value="1"/>
</dbReference>
<keyword evidence="2" id="KW-1003">Cell membrane</keyword>
<keyword evidence="8" id="KW-1185">Reference proteome</keyword>
<name>A0A975CJQ4_9BURK</name>
<keyword evidence="5 6" id="KW-0472">Membrane</keyword>
<feature type="transmembrane region" description="Helical" evidence="6">
    <location>
        <begin position="182"/>
        <end position="200"/>
    </location>
</feature>
<keyword evidence="3 6" id="KW-0812">Transmembrane</keyword>
<dbReference type="AlphaFoldDB" id="A0A975CJQ4"/>
<evidence type="ECO:0000313" key="7">
    <source>
        <dbReference type="EMBL" id="QTD47091.1"/>
    </source>
</evidence>
<feature type="transmembrane region" description="Helical" evidence="6">
    <location>
        <begin position="69"/>
        <end position="86"/>
    </location>
</feature>
<organism evidence="7 8">
    <name type="scientific">Ottowia testudinis</name>
    <dbReference type="NCBI Taxonomy" id="2816950"/>
    <lineage>
        <taxon>Bacteria</taxon>
        <taxon>Pseudomonadati</taxon>
        <taxon>Pseudomonadota</taxon>
        <taxon>Betaproteobacteria</taxon>
        <taxon>Burkholderiales</taxon>
        <taxon>Comamonadaceae</taxon>
        <taxon>Ottowia</taxon>
    </lineage>
</organism>
<comment type="subcellular location">
    <subcellularLocation>
        <location evidence="1">Cell membrane</location>
        <topology evidence="1">Multi-pass membrane protein</topology>
    </subcellularLocation>
</comment>
<proteinExistence type="predicted"/>
<feature type="transmembrane region" description="Helical" evidence="6">
    <location>
        <begin position="35"/>
        <end position="57"/>
    </location>
</feature>
<sequence length="201" mass="21225">MLELIAVATITLLAVISPGADFAMVTRNSLLHGRAAGLLCALGIAVGVLLHVAYAMLGVGLLLRQSPQWMAAVRLLGAAYLVYVGWQTFHASAAAPPADEGSEGLSPWRAFRSGFFTNALNPKTTLFVLSVYAQVVNALTPLAIRLGYGAFMSLAHLLWFAGVATVLSQPRLRQRLLACQSVLNRGIGMVLAGLGVWLALG</sequence>
<dbReference type="Proteomes" id="UP000663903">
    <property type="component" value="Chromosome"/>
</dbReference>